<reference evidence="1" key="2">
    <citation type="journal article" date="2024" name="Antonie Van Leeuwenhoek">
        <title>Roseihalotalea indica gen. nov., sp. nov., a halophilic Bacteroidetes from mesopelagic Southwest Indian Ocean with higher carbohydrate metabolic potential.</title>
        <authorList>
            <person name="Chen B."/>
            <person name="Zhang M."/>
            <person name="Lin D."/>
            <person name="Ye J."/>
            <person name="Tang K."/>
        </authorList>
    </citation>
    <scope>NUCLEOTIDE SEQUENCE</scope>
    <source>
        <strain evidence="1">TK19036</strain>
    </source>
</reference>
<gene>
    <name evidence="1" type="ORF">K4G66_30815</name>
</gene>
<dbReference type="AlphaFoldDB" id="A0AA49JGM0"/>
<organism evidence="1">
    <name type="scientific">Roseihalotalea indica</name>
    <dbReference type="NCBI Taxonomy" id="2867963"/>
    <lineage>
        <taxon>Bacteria</taxon>
        <taxon>Pseudomonadati</taxon>
        <taxon>Bacteroidota</taxon>
        <taxon>Cytophagia</taxon>
        <taxon>Cytophagales</taxon>
        <taxon>Catalimonadaceae</taxon>
        <taxon>Roseihalotalea</taxon>
    </lineage>
</organism>
<name>A0AA49JGM0_9BACT</name>
<proteinExistence type="predicted"/>
<dbReference type="EMBL" id="CP120682">
    <property type="protein sequence ID" value="WKN36760.1"/>
    <property type="molecule type" value="Genomic_DNA"/>
</dbReference>
<evidence type="ECO:0000313" key="1">
    <source>
        <dbReference type="EMBL" id="WKN36760.1"/>
    </source>
</evidence>
<reference evidence="1" key="1">
    <citation type="journal article" date="2023" name="Comput. Struct. Biotechnol. J.">
        <title>Discovery of a novel marine Bacteroidetes with a rich repertoire of carbohydrate-active enzymes.</title>
        <authorList>
            <person name="Chen B."/>
            <person name="Liu G."/>
            <person name="Chen Q."/>
            <person name="Wang H."/>
            <person name="Liu L."/>
            <person name="Tang K."/>
        </authorList>
    </citation>
    <scope>NUCLEOTIDE SEQUENCE</scope>
    <source>
        <strain evidence="1">TK19036</strain>
    </source>
</reference>
<accession>A0AA49JGM0</accession>
<protein>
    <submittedName>
        <fullName evidence="1">Uncharacterized protein</fullName>
    </submittedName>
</protein>
<sequence length="438" mass="50467">MAKSKQRHKKKKVNGQQLEAQRKNEYKRKIIRLAKLFGAEDVLHWIPKKDWESLCATRFRAVRLELGNDQVPKQLLASARRQLDQHLSDGRIQLDEGGYEMSFKDYVAVALHMYYYVTDTKRICPLIVREKFVRLINAIEGTEHSPFNILMQISTLIGIHLSRIHRRMYYCMYKIEAHDAHLNESLYLYGFQHHKRKINIGKETRLAYRVGWCLADQGAVWSKVTGAQFGYDNALSDLPVRVYIQAHALQRLKERLDVLNNSYLHFYLYLAMENPKVVRTEKGHQLIEFYYDGKKLGYLAFDLLGKTLVIRTFLFLTMDGTPEGEALHDMLGIRAEDKKYLAIDRLSTFIISDIKSNPAVKQHFIDAGCGQLFEWGNADFSMIQEVEQATMIQSYLGLNKPDSEPDTSVVEASVQSFADPLALTRQEPLLLPLSCATA</sequence>